<comment type="caution">
    <text evidence="6">The sequence shown here is derived from an EMBL/GenBank/DDBJ whole genome shotgun (WGS) entry which is preliminary data.</text>
</comment>
<dbReference type="SUPFAM" id="SSF46689">
    <property type="entry name" value="Homeodomain-like"/>
    <property type="match status" value="1"/>
</dbReference>
<sequence length="197" mass="21196">MAGDPISEKPRRRRADAERNVAAIVAAARDLLSRGTLPSMGEVAVAAGVGRVTLYAHFASREVLLDAVVRQVMAETDQALTGLRLDDDPPQVALDRLVSTSWQILDRHRTVRSVALAELGAEALREQHDRVARHVERLIARGKDDGVFRADLPEPWLVAAFYATVHAAADEVSGGRLDAGVAPDVLGATLRSILEVG</sequence>
<evidence type="ECO:0000313" key="7">
    <source>
        <dbReference type="Proteomes" id="UP000319818"/>
    </source>
</evidence>
<dbReference type="GO" id="GO:0000976">
    <property type="term" value="F:transcription cis-regulatory region binding"/>
    <property type="evidence" value="ECO:0007669"/>
    <property type="project" value="TreeGrafter"/>
</dbReference>
<dbReference type="Proteomes" id="UP000319818">
    <property type="component" value="Unassembled WGS sequence"/>
</dbReference>
<organism evidence="6 7">
    <name type="scientific">Pseudonocardia cypriaca</name>
    <dbReference type="NCBI Taxonomy" id="882449"/>
    <lineage>
        <taxon>Bacteria</taxon>
        <taxon>Bacillati</taxon>
        <taxon>Actinomycetota</taxon>
        <taxon>Actinomycetes</taxon>
        <taxon>Pseudonocardiales</taxon>
        <taxon>Pseudonocardiaceae</taxon>
        <taxon>Pseudonocardia</taxon>
    </lineage>
</organism>
<dbReference type="InterPro" id="IPR009057">
    <property type="entry name" value="Homeodomain-like_sf"/>
</dbReference>
<dbReference type="InterPro" id="IPR050109">
    <property type="entry name" value="HTH-type_TetR-like_transc_reg"/>
</dbReference>
<evidence type="ECO:0000256" key="1">
    <source>
        <dbReference type="ARBA" id="ARBA00023015"/>
    </source>
</evidence>
<keyword evidence="2 4" id="KW-0238">DNA-binding</keyword>
<dbReference type="Pfam" id="PF00440">
    <property type="entry name" value="TetR_N"/>
    <property type="match status" value="1"/>
</dbReference>
<dbReference type="AlphaFoldDB" id="A0A543FW19"/>
<evidence type="ECO:0000256" key="2">
    <source>
        <dbReference type="ARBA" id="ARBA00023125"/>
    </source>
</evidence>
<accession>A0A543FW19</accession>
<dbReference type="RefSeq" id="WP_170225832.1">
    <property type="nucleotide sequence ID" value="NZ_VFPH01000002.1"/>
</dbReference>
<evidence type="ECO:0000256" key="4">
    <source>
        <dbReference type="PROSITE-ProRule" id="PRU00335"/>
    </source>
</evidence>
<dbReference type="InterPro" id="IPR001647">
    <property type="entry name" value="HTH_TetR"/>
</dbReference>
<feature type="domain" description="HTH tetR-type" evidence="5">
    <location>
        <begin position="18"/>
        <end position="76"/>
    </location>
</feature>
<keyword evidence="1" id="KW-0805">Transcription regulation</keyword>
<dbReference type="SUPFAM" id="SSF48498">
    <property type="entry name" value="Tetracyclin repressor-like, C-terminal domain"/>
    <property type="match status" value="1"/>
</dbReference>
<evidence type="ECO:0000313" key="6">
    <source>
        <dbReference type="EMBL" id="TQM38022.1"/>
    </source>
</evidence>
<dbReference type="Gene3D" id="1.10.357.10">
    <property type="entry name" value="Tetracycline Repressor, domain 2"/>
    <property type="match status" value="1"/>
</dbReference>
<name>A0A543FW19_9PSEU</name>
<keyword evidence="3" id="KW-0804">Transcription</keyword>
<feature type="DNA-binding region" description="H-T-H motif" evidence="4">
    <location>
        <begin position="39"/>
        <end position="58"/>
    </location>
</feature>
<proteinExistence type="predicted"/>
<evidence type="ECO:0000256" key="3">
    <source>
        <dbReference type="ARBA" id="ARBA00023163"/>
    </source>
</evidence>
<dbReference type="PANTHER" id="PTHR30055:SF234">
    <property type="entry name" value="HTH-TYPE TRANSCRIPTIONAL REGULATOR BETI"/>
    <property type="match status" value="1"/>
</dbReference>
<keyword evidence="7" id="KW-1185">Reference proteome</keyword>
<protein>
    <submittedName>
        <fullName evidence="6">TetR family transcriptional regulator</fullName>
    </submittedName>
</protein>
<reference evidence="6 7" key="1">
    <citation type="submission" date="2019-06" db="EMBL/GenBank/DDBJ databases">
        <title>Sequencing the genomes of 1000 actinobacteria strains.</title>
        <authorList>
            <person name="Klenk H.-P."/>
        </authorList>
    </citation>
    <scope>NUCLEOTIDE SEQUENCE [LARGE SCALE GENOMIC DNA]</scope>
    <source>
        <strain evidence="6 7">DSM 45511</strain>
    </source>
</reference>
<evidence type="ECO:0000259" key="5">
    <source>
        <dbReference type="PROSITE" id="PS50977"/>
    </source>
</evidence>
<dbReference type="GO" id="GO:0003700">
    <property type="term" value="F:DNA-binding transcription factor activity"/>
    <property type="evidence" value="ECO:0007669"/>
    <property type="project" value="TreeGrafter"/>
</dbReference>
<dbReference type="PROSITE" id="PS50977">
    <property type="entry name" value="HTH_TETR_2"/>
    <property type="match status" value="1"/>
</dbReference>
<dbReference type="InterPro" id="IPR036271">
    <property type="entry name" value="Tet_transcr_reg_TetR-rel_C_sf"/>
</dbReference>
<dbReference type="EMBL" id="VFPH01000002">
    <property type="protein sequence ID" value="TQM38022.1"/>
    <property type="molecule type" value="Genomic_DNA"/>
</dbReference>
<gene>
    <name evidence="6" type="ORF">FB388_5246</name>
</gene>
<dbReference type="PANTHER" id="PTHR30055">
    <property type="entry name" value="HTH-TYPE TRANSCRIPTIONAL REGULATOR RUTR"/>
    <property type="match status" value="1"/>
</dbReference>